<organism evidence="2 3">
    <name type="scientific">Gymnopus androsaceus JB14</name>
    <dbReference type="NCBI Taxonomy" id="1447944"/>
    <lineage>
        <taxon>Eukaryota</taxon>
        <taxon>Fungi</taxon>
        <taxon>Dikarya</taxon>
        <taxon>Basidiomycota</taxon>
        <taxon>Agaricomycotina</taxon>
        <taxon>Agaricomycetes</taxon>
        <taxon>Agaricomycetidae</taxon>
        <taxon>Agaricales</taxon>
        <taxon>Marasmiineae</taxon>
        <taxon>Omphalotaceae</taxon>
        <taxon>Gymnopus</taxon>
    </lineage>
</organism>
<keyword evidence="1" id="KW-0472">Membrane</keyword>
<gene>
    <name evidence="2" type="ORF">BT96DRAFT_237492</name>
</gene>
<reference evidence="2" key="1">
    <citation type="journal article" date="2019" name="Environ. Microbiol.">
        <title>Fungal ecological strategies reflected in gene transcription - a case study of two litter decomposers.</title>
        <authorList>
            <person name="Barbi F."/>
            <person name="Kohler A."/>
            <person name="Barry K."/>
            <person name="Baskaran P."/>
            <person name="Daum C."/>
            <person name="Fauchery L."/>
            <person name="Ihrmark K."/>
            <person name="Kuo A."/>
            <person name="LaButti K."/>
            <person name="Lipzen A."/>
            <person name="Morin E."/>
            <person name="Grigoriev I.V."/>
            <person name="Henrissat B."/>
            <person name="Lindahl B."/>
            <person name="Martin F."/>
        </authorList>
    </citation>
    <scope>NUCLEOTIDE SEQUENCE</scope>
    <source>
        <strain evidence="2">JB14</strain>
    </source>
</reference>
<keyword evidence="1" id="KW-0812">Transmembrane</keyword>
<sequence>MLDGLVEQDFEARWAAASVAVRRKHILVGLSEACSISDNLNHARCFTGDILLLDHLSTEGKVFLELIKLIIHDREAETLQNFPGETWEKFVQSEESEPSSDEVRKIMLSEMKILRTLLIYYVVLFTMLSFTGYPRPTIPVQKHRFDLNVENQLANVEKAERATIYGKAAAKQMKKEDWAGFLERNSRRKVVCDNCLKPQTPEQKYPRCARC</sequence>
<keyword evidence="3" id="KW-1185">Reference proteome</keyword>
<accession>A0A6A4IJP4</accession>
<evidence type="ECO:0000256" key="1">
    <source>
        <dbReference type="SAM" id="Phobius"/>
    </source>
</evidence>
<feature type="transmembrane region" description="Helical" evidence="1">
    <location>
        <begin position="113"/>
        <end position="133"/>
    </location>
</feature>
<dbReference type="AlphaFoldDB" id="A0A6A4IJP4"/>
<keyword evidence="1" id="KW-1133">Transmembrane helix</keyword>
<dbReference type="Proteomes" id="UP000799118">
    <property type="component" value="Unassembled WGS sequence"/>
</dbReference>
<evidence type="ECO:0000313" key="2">
    <source>
        <dbReference type="EMBL" id="KAE9410766.1"/>
    </source>
</evidence>
<dbReference type="OrthoDB" id="3020010at2759"/>
<evidence type="ECO:0000313" key="3">
    <source>
        <dbReference type="Proteomes" id="UP000799118"/>
    </source>
</evidence>
<name>A0A6A4IJP4_9AGAR</name>
<proteinExistence type="predicted"/>
<dbReference type="EMBL" id="ML769384">
    <property type="protein sequence ID" value="KAE9410766.1"/>
    <property type="molecule type" value="Genomic_DNA"/>
</dbReference>
<protein>
    <submittedName>
        <fullName evidence="2">Uncharacterized protein</fullName>
    </submittedName>
</protein>